<reference evidence="1 2" key="1">
    <citation type="submission" date="2016-10" db="EMBL/GenBank/DDBJ databases">
        <authorList>
            <person name="de Groot N.N."/>
        </authorList>
    </citation>
    <scope>NUCLEOTIDE SEQUENCE [LARGE SCALE GENOMIC DNA]</scope>
    <source>
        <strain evidence="1 2">DSM 44993</strain>
    </source>
</reference>
<proteinExistence type="predicted"/>
<dbReference type="OrthoDB" id="3382403at2"/>
<dbReference type="AlphaFoldDB" id="A0A1H8X1W6"/>
<keyword evidence="2" id="KW-1185">Reference proteome</keyword>
<name>A0A1H8X1W6_9PSEU</name>
<dbReference type="STRING" id="394193.SAMN04489732_106168"/>
<dbReference type="Proteomes" id="UP000198582">
    <property type="component" value="Unassembled WGS sequence"/>
</dbReference>
<evidence type="ECO:0008006" key="3">
    <source>
        <dbReference type="Google" id="ProtNLM"/>
    </source>
</evidence>
<evidence type="ECO:0000313" key="2">
    <source>
        <dbReference type="Proteomes" id="UP000198582"/>
    </source>
</evidence>
<dbReference type="RefSeq" id="WP_091617689.1">
    <property type="nucleotide sequence ID" value="NZ_FOEF01000006.1"/>
</dbReference>
<sequence length="142" mass="16174">MTSWPQPTRKDHETFCQAEEWRRVRDAHGRTGTHHVTYELDLVDGRILRTRISHPVDRSGYGQSLWKYILRDQLEVGEPEFWSCVQDGVRPARGRPEPPAAALPADLVHMLISRVGLDEAVVAGMSKGEAAERLQRYWTEGA</sequence>
<gene>
    <name evidence="1" type="ORF">SAMN04489732_106168</name>
</gene>
<protein>
    <recommendedName>
        <fullName evidence="3">Cytotoxic translational repressor of toxin-antitoxin stability system</fullName>
    </recommendedName>
</protein>
<evidence type="ECO:0000313" key="1">
    <source>
        <dbReference type="EMBL" id="SEP33821.1"/>
    </source>
</evidence>
<organism evidence="1 2">
    <name type="scientific">Amycolatopsis saalfeldensis</name>
    <dbReference type="NCBI Taxonomy" id="394193"/>
    <lineage>
        <taxon>Bacteria</taxon>
        <taxon>Bacillati</taxon>
        <taxon>Actinomycetota</taxon>
        <taxon>Actinomycetes</taxon>
        <taxon>Pseudonocardiales</taxon>
        <taxon>Pseudonocardiaceae</taxon>
        <taxon>Amycolatopsis</taxon>
    </lineage>
</organism>
<accession>A0A1H8X1W6</accession>
<dbReference type="EMBL" id="FOEF01000006">
    <property type="protein sequence ID" value="SEP33821.1"/>
    <property type="molecule type" value="Genomic_DNA"/>
</dbReference>